<gene>
    <name evidence="3" type="ORF">KOR42_18750</name>
</gene>
<keyword evidence="1" id="KW-0812">Transmembrane</keyword>
<keyword evidence="1" id="KW-0472">Membrane</keyword>
<dbReference type="PANTHER" id="PTHR42698:SF1">
    <property type="entry name" value="GTPASE ERA, MITOCHONDRIAL"/>
    <property type="match status" value="1"/>
</dbReference>
<name>A0A5C5X6D8_9PLAN</name>
<dbReference type="EMBL" id="SIHI01000001">
    <property type="protein sequence ID" value="TWT58500.1"/>
    <property type="molecule type" value="Genomic_DNA"/>
</dbReference>
<sequence>MVSRRTIFIGVMLLLPVLVYIGFGAYALWQTGLFRWTWWIIPIFWLAAYLVNIFWKRKLLPDGSTQTANHWTPNDETANRIIRKHQEQVETLTAQQLTDIQFYVKSSQELAADLARHYHPNANDPVSALTAVEVLAAIRLAVDDLEDWFQDSVPGSHMVTIKQWRALGEAPKWVKRVSDAGWLASVIWNPLNAAKFVTSRLTLGPITEDLKSEILATVYLQFMRHMGFYLIEMNSGRLRRGALRYRQAFERAEESQKEIDTKIDGQAEASIPKYVPESVVIAVIGQTNAGKSSVINALLGRRETATDAVPSTHSVSRHVIPVPETNETVTLLDTPGYADADAPTVHKKHLKSAISEADIVLLVIDVHQPARTADLEVLRSIQTAAAQNSKYRPPPIILCLTHIDLLSPVMEWDPPYDLSAPQSAKAESIRDAVDSTRELFQDFVVDVVPVCSDEDHDRVYNVDPGLVKAISQSLNVGKSVGLLRAYEEDLDRDRWSALLTQLKNSGLEVVNLLLDEGNQRTR</sequence>
<keyword evidence="1" id="KW-1133">Transmembrane helix</keyword>
<dbReference type="GO" id="GO:0005525">
    <property type="term" value="F:GTP binding"/>
    <property type="evidence" value="ECO:0007669"/>
    <property type="project" value="InterPro"/>
</dbReference>
<accession>A0A5C5X6D8</accession>
<dbReference type="InterPro" id="IPR027417">
    <property type="entry name" value="P-loop_NTPase"/>
</dbReference>
<dbReference type="InterPro" id="IPR006073">
    <property type="entry name" value="GTP-bd"/>
</dbReference>
<dbReference type="CDD" id="cd00882">
    <property type="entry name" value="Ras_like_GTPase"/>
    <property type="match status" value="1"/>
</dbReference>
<dbReference type="InterPro" id="IPR005662">
    <property type="entry name" value="GTPase_Era-like"/>
</dbReference>
<keyword evidence="4" id="KW-1185">Reference proteome</keyword>
<evidence type="ECO:0000256" key="1">
    <source>
        <dbReference type="SAM" id="Phobius"/>
    </source>
</evidence>
<dbReference type="PANTHER" id="PTHR42698">
    <property type="entry name" value="GTPASE ERA"/>
    <property type="match status" value="1"/>
</dbReference>
<evidence type="ECO:0000313" key="3">
    <source>
        <dbReference type="EMBL" id="TWT58500.1"/>
    </source>
</evidence>
<dbReference type="GO" id="GO:0043024">
    <property type="term" value="F:ribosomal small subunit binding"/>
    <property type="evidence" value="ECO:0007669"/>
    <property type="project" value="TreeGrafter"/>
</dbReference>
<dbReference type="GO" id="GO:0019843">
    <property type="term" value="F:rRNA binding"/>
    <property type="evidence" value="ECO:0007669"/>
    <property type="project" value="TreeGrafter"/>
</dbReference>
<feature type="transmembrane region" description="Helical" evidence="1">
    <location>
        <begin position="7"/>
        <end position="30"/>
    </location>
</feature>
<organism evidence="3 4">
    <name type="scientific">Thalassoglobus neptunius</name>
    <dbReference type="NCBI Taxonomy" id="1938619"/>
    <lineage>
        <taxon>Bacteria</taxon>
        <taxon>Pseudomonadati</taxon>
        <taxon>Planctomycetota</taxon>
        <taxon>Planctomycetia</taxon>
        <taxon>Planctomycetales</taxon>
        <taxon>Planctomycetaceae</taxon>
        <taxon>Thalassoglobus</taxon>
    </lineage>
</organism>
<reference evidence="3 4" key="1">
    <citation type="submission" date="2019-02" db="EMBL/GenBank/DDBJ databases">
        <title>Deep-cultivation of Planctomycetes and their phenomic and genomic characterization uncovers novel biology.</title>
        <authorList>
            <person name="Wiegand S."/>
            <person name="Jogler M."/>
            <person name="Boedeker C."/>
            <person name="Pinto D."/>
            <person name="Vollmers J."/>
            <person name="Rivas-Marin E."/>
            <person name="Kohn T."/>
            <person name="Peeters S.H."/>
            <person name="Heuer A."/>
            <person name="Rast P."/>
            <person name="Oberbeckmann S."/>
            <person name="Bunk B."/>
            <person name="Jeske O."/>
            <person name="Meyerdierks A."/>
            <person name="Storesund J.E."/>
            <person name="Kallscheuer N."/>
            <person name="Luecker S."/>
            <person name="Lage O.M."/>
            <person name="Pohl T."/>
            <person name="Merkel B.J."/>
            <person name="Hornburger P."/>
            <person name="Mueller R.-W."/>
            <person name="Bruemmer F."/>
            <person name="Labrenz M."/>
            <person name="Spormann A.M."/>
            <person name="Op Den Camp H."/>
            <person name="Overmann J."/>
            <person name="Amann R."/>
            <person name="Jetten M.S.M."/>
            <person name="Mascher T."/>
            <person name="Medema M.H."/>
            <person name="Devos D.P."/>
            <person name="Kaster A.-K."/>
            <person name="Ovreas L."/>
            <person name="Rohde M."/>
            <person name="Galperin M.Y."/>
            <person name="Jogler C."/>
        </authorList>
    </citation>
    <scope>NUCLEOTIDE SEQUENCE [LARGE SCALE GENOMIC DNA]</scope>
    <source>
        <strain evidence="3 4">KOR42</strain>
    </source>
</reference>
<proteinExistence type="predicted"/>
<dbReference type="Gene3D" id="3.40.50.300">
    <property type="entry name" value="P-loop containing nucleotide triphosphate hydrolases"/>
    <property type="match status" value="1"/>
</dbReference>
<feature type="domain" description="G" evidence="2">
    <location>
        <begin position="281"/>
        <end position="383"/>
    </location>
</feature>
<dbReference type="Proteomes" id="UP000317243">
    <property type="component" value="Unassembled WGS sequence"/>
</dbReference>
<evidence type="ECO:0000259" key="2">
    <source>
        <dbReference type="Pfam" id="PF01926"/>
    </source>
</evidence>
<dbReference type="GO" id="GO:0000028">
    <property type="term" value="P:ribosomal small subunit assembly"/>
    <property type="evidence" value="ECO:0007669"/>
    <property type="project" value="TreeGrafter"/>
</dbReference>
<dbReference type="Pfam" id="PF01926">
    <property type="entry name" value="MMR_HSR1"/>
    <property type="match status" value="1"/>
</dbReference>
<dbReference type="RefSeq" id="WP_197440996.1">
    <property type="nucleotide sequence ID" value="NZ_SIHI01000001.1"/>
</dbReference>
<evidence type="ECO:0000313" key="4">
    <source>
        <dbReference type="Proteomes" id="UP000317243"/>
    </source>
</evidence>
<dbReference type="SUPFAM" id="SSF52540">
    <property type="entry name" value="P-loop containing nucleoside triphosphate hydrolases"/>
    <property type="match status" value="1"/>
</dbReference>
<feature type="transmembrane region" description="Helical" evidence="1">
    <location>
        <begin position="36"/>
        <end position="55"/>
    </location>
</feature>
<protein>
    <submittedName>
        <fullName evidence="3">GTPase Era</fullName>
    </submittedName>
</protein>
<dbReference type="AlphaFoldDB" id="A0A5C5X6D8"/>
<comment type="caution">
    <text evidence="3">The sequence shown here is derived from an EMBL/GenBank/DDBJ whole genome shotgun (WGS) entry which is preliminary data.</text>
</comment>